<sequence length="427" mass="48730">MIKNSPLRLNHLPLLLLPLFLMSSCSFFIKLDQSDEVIVFKTENSQKICRKTAPIVLASQSGQSLKQLKQRLLSVSVEKSLKPIEAFVAWSLLQIYIRPNNVSPGSAIQFMDTSSSNLEYVSYVKKNSNDPFLYFNSLRDILTKYQSKKSLSYLARIVDEIIPSQFTIDKNLATFLAKNKDSITANKRSHRFYSKGQQVLRKGEGLNTFKIWPLISQSRYLKNSTNTHLFSKQIGNGKSAHCNFDMGIYKNSIYLIDSRLGLNSHPFSLSYKGQTFMAISSQIPNSKELYPGTYSFKPIEHGGQKAFCKIKTKNSQLTLISSKGRDSGQHLFNLIEYKISSAENRNDLIELLDFPRYLFLLNPERMVYESNRSSPKQIQTFLNTSFPIYHKSNLGNIWLHYKTTSTKKSDQGLILDGRQENSLSCSK</sequence>
<name>A0A1Y5F3N3_9BACT</name>
<organism evidence="1 2">
    <name type="scientific">Halobacteriovorax marinus</name>
    <dbReference type="NCBI Taxonomy" id="97084"/>
    <lineage>
        <taxon>Bacteria</taxon>
        <taxon>Pseudomonadati</taxon>
        <taxon>Bdellovibrionota</taxon>
        <taxon>Bacteriovoracia</taxon>
        <taxon>Bacteriovoracales</taxon>
        <taxon>Halobacteriovoraceae</taxon>
        <taxon>Halobacteriovorax</taxon>
    </lineage>
</organism>
<reference evidence="2" key="1">
    <citation type="journal article" date="2017" name="Proc. Natl. Acad. Sci. U.S.A.">
        <title>Simulation of Deepwater Horizon oil plume reveals substrate specialization within a complex community of hydrocarbon-degraders.</title>
        <authorList>
            <person name="Hu P."/>
            <person name="Dubinsky E.A."/>
            <person name="Probst A.J."/>
            <person name="Wang J."/>
            <person name="Sieber C.M.K."/>
            <person name="Tom L.M."/>
            <person name="Gardinali P."/>
            <person name="Banfield J.F."/>
            <person name="Atlas R.M."/>
            <person name="Andersen G.L."/>
        </authorList>
    </citation>
    <scope>NUCLEOTIDE SEQUENCE [LARGE SCALE GENOMIC DNA]</scope>
</reference>
<protein>
    <recommendedName>
        <fullName evidence="3">Lipoprotein</fullName>
    </recommendedName>
</protein>
<gene>
    <name evidence="1" type="ORF">A9Q84_17300</name>
</gene>
<comment type="caution">
    <text evidence="1">The sequence shown here is derived from an EMBL/GenBank/DDBJ whole genome shotgun (WGS) entry which is preliminary data.</text>
</comment>
<proteinExistence type="predicted"/>
<accession>A0A1Y5F3N3</accession>
<dbReference type="PROSITE" id="PS51257">
    <property type="entry name" value="PROKAR_LIPOPROTEIN"/>
    <property type="match status" value="1"/>
</dbReference>
<evidence type="ECO:0008006" key="3">
    <source>
        <dbReference type="Google" id="ProtNLM"/>
    </source>
</evidence>
<evidence type="ECO:0000313" key="1">
    <source>
        <dbReference type="EMBL" id="OUR94864.1"/>
    </source>
</evidence>
<dbReference type="AlphaFoldDB" id="A0A1Y5F3N3"/>
<evidence type="ECO:0000313" key="2">
    <source>
        <dbReference type="Proteomes" id="UP000196531"/>
    </source>
</evidence>
<dbReference type="EMBL" id="MAAO01000010">
    <property type="protein sequence ID" value="OUR94864.1"/>
    <property type="molecule type" value="Genomic_DNA"/>
</dbReference>
<dbReference type="Proteomes" id="UP000196531">
    <property type="component" value="Unassembled WGS sequence"/>
</dbReference>